<proteinExistence type="inferred from homology"/>
<evidence type="ECO:0000256" key="12">
    <source>
        <dbReference type="ARBA" id="ARBA00031871"/>
    </source>
</evidence>
<dbReference type="CDD" id="cd00885">
    <property type="entry name" value="cinA"/>
    <property type="match status" value="1"/>
</dbReference>
<dbReference type="InterPro" id="IPR001453">
    <property type="entry name" value="MoaB/Mog_dom"/>
</dbReference>
<evidence type="ECO:0000256" key="13">
    <source>
        <dbReference type="ARBA" id="ARBA00049494"/>
    </source>
</evidence>
<dbReference type="GO" id="GO:0003919">
    <property type="term" value="F:FMN adenylyltransferase activity"/>
    <property type="evidence" value="ECO:0007669"/>
    <property type="project" value="UniProtKB-EC"/>
</dbReference>
<dbReference type="PANTHER" id="PTHR23293:SF9">
    <property type="entry name" value="FAD SYNTHASE"/>
    <property type="match status" value="1"/>
</dbReference>
<comment type="pathway">
    <text evidence="1">Cofactor biosynthesis; FAD biosynthesis; FAD from FMN: step 1/1.</text>
</comment>
<comment type="catalytic activity">
    <reaction evidence="13">
        <text>FMN + ATP + H(+) = FAD + diphosphate</text>
        <dbReference type="Rhea" id="RHEA:17237"/>
        <dbReference type="ChEBI" id="CHEBI:15378"/>
        <dbReference type="ChEBI" id="CHEBI:30616"/>
        <dbReference type="ChEBI" id="CHEBI:33019"/>
        <dbReference type="ChEBI" id="CHEBI:57692"/>
        <dbReference type="ChEBI" id="CHEBI:58210"/>
        <dbReference type="EC" id="2.7.7.2"/>
    </reaction>
</comment>
<dbReference type="Gene3D" id="3.40.50.620">
    <property type="entry name" value="HUPs"/>
    <property type="match status" value="1"/>
</dbReference>
<dbReference type="EMBL" id="KE124799">
    <property type="protein sequence ID" value="EPB79123.1"/>
    <property type="molecule type" value="Genomic_DNA"/>
</dbReference>
<evidence type="ECO:0000256" key="8">
    <source>
        <dbReference type="ARBA" id="ARBA00022741"/>
    </source>
</evidence>
<keyword evidence="9" id="KW-0274">FAD</keyword>
<evidence type="ECO:0000256" key="6">
    <source>
        <dbReference type="ARBA" id="ARBA00022679"/>
    </source>
</evidence>
<evidence type="ECO:0000256" key="4">
    <source>
        <dbReference type="ARBA" id="ARBA00022630"/>
    </source>
</evidence>
<dbReference type="InterPro" id="IPR056596">
    <property type="entry name" value="FLAD1_M"/>
</dbReference>
<feature type="domain" description="MoaB/Mog" evidence="14">
    <location>
        <begin position="558"/>
        <end position="729"/>
    </location>
</feature>
<evidence type="ECO:0000313" key="16">
    <source>
        <dbReference type="Proteomes" id="UP000054495"/>
    </source>
</evidence>
<name>A0A0D6M6K2_9BILA</name>
<keyword evidence="7" id="KW-0548">Nucleotidyltransferase</keyword>
<sequence length="1043" mass="117740">MELGGVAGSSRYDYDVVRALIRSATRKYMPYETFRVRGLATYSSRRLIMPLTHQFVAMDALCTIPISGLDFAERIISTLVVDCQPPRLDGEVPTTLLLVLSNLGRLRFCHLQTGECLHTFQLPIRRFKFKHIHWNKAFSEVWLLGRAVLPGHENGSERAGSSPSVAVFEIQPARFKALLQLDKNDFQNVYAAGLEDDVLVTFNTSPHSTTLYSFDEIYREHCTQVYDPASTSNKNELIGFNVKLSKKPKKLLDIKGNPFLHDLRLLGPQQGVALTIDCSTMMLCKDDSSNFLRFEGIHLACYEVSSMTTEPNRSEVRVRWRTALLPMRRSATDGQWLTGPTYRDSVTTRSGRTSRTNMNIRVVDNVPVSTYDGGADLIHLLTLYDVANVDGCTTVGAEPDPDWITLIISIRGVTGEIYKITPVRKVDIDALRRVELVGEDEILVLTCYDGKNTIAEMYCLREEDAKKWQSEVAKTFIRRFVENIILSVGSTLIDFQLHSLRATFIRRFVENIILSVKPIPGTELQLLQVKLPLMLRVLSRRTIQRMRLPRTEMRPTAGLIVIGDEILKGSTMDTNSHFISRKLHELGVQVKKISAIGDNVDEISDEIRVFSERFDYVFTTGGVGPTHDDKTYIGLARAFNDSLYKSPEIVAAIEKYFPPGGLSSDRDLFVDKLSTIPASAQLLWGVRSSNGKPSSFPVVRLNNVISLPGVPRFCERAFMELKDQLFPSSEVKPLFSKTLYTTEDELKFAEKLTRIASNYEDVVEIGSYPIMKNSFFKTKLIVESESNESGQAVVQDILKLLEGTIVHYDSEPWVDTVTKFYSFRERELAKNPAFVAKLDEALDIVRKIVEEYPKYGADIPMQGFHILCEDQFPEATQFIIDVAKRYNIVVTEYPGPLKTGLALLKDEQPNIVAVLMGSRASDPRGKYMKSAVQWTDEDWPRVLRVCPILSWSYKDVWAALRGLCIPYCSLYDMGYTSLGGRSTTVRNPLLKCVGKDGTVRGILHKTHSTCQPYGFLHMWQVPYCVSSRAEEDGVKALEKILDE</sequence>
<dbReference type="GO" id="GO:0006747">
    <property type="term" value="P:FAD biosynthetic process"/>
    <property type="evidence" value="ECO:0007669"/>
    <property type="project" value="TreeGrafter"/>
</dbReference>
<evidence type="ECO:0000256" key="3">
    <source>
        <dbReference type="ARBA" id="ARBA00012393"/>
    </source>
</evidence>
<dbReference type="InterPro" id="IPR002500">
    <property type="entry name" value="PAPS_reduct_dom"/>
</dbReference>
<reference evidence="15 16" key="1">
    <citation type="submission" date="2013-05" db="EMBL/GenBank/DDBJ databases">
        <title>Draft genome of the parasitic nematode Anyclostoma ceylanicum.</title>
        <authorList>
            <person name="Mitreva M."/>
        </authorList>
    </citation>
    <scope>NUCLEOTIDE SEQUENCE [LARGE SCALE GENOMIC DNA]</scope>
</reference>
<evidence type="ECO:0000256" key="11">
    <source>
        <dbReference type="ARBA" id="ARBA00031145"/>
    </source>
</evidence>
<keyword evidence="10" id="KW-0067">ATP-binding</keyword>
<dbReference type="Proteomes" id="UP000054495">
    <property type="component" value="Unassembled WGS sequence"/>
</dbReference>
<accession>A0A0D6M6K2</accession>
<protein>
    <recommendedName>
        <fullName evidence="3">FAD synthase</fullName>
        <ecNumber evidence="3">2.7.7.2</ecNumber>
    </recommendedName>
    <alternativeName>
        <fullName evidence="11">FAD pyrophosphorylase</fullName>
    </alternativeName>
    <alternativeName>
        <fullName evidence="12">FMN adenylyltransferase</fullName>
    </alternativeName>
</protein>
<evidence type="ECO:0000256" key="9">
    <source>
        <dbReference type="ARBA" id="ARBA00022827"/>
    </source>
</evidence>
<evidence type="ECO:0000256" key="5">
    <source>
        <dbReference type="ARBA" id="ARBA00022643"/>
    </source>
</evidence>
<keyword evidence="16" id="KW-1185">Reference proteome</keyword>
<evidence type="ECO:0000256" key="10">
    <source>
        <dbReference type="ARBA" id="ARBA00022840"/>
    </source>
</evidence>
<keyword evidence="4" id="KW-0285">Flavoprotein</keyword>
<keyword evidence="6" id="KW-0808">Transferase</keyword>
<dbReference type="InterPro" id="IPR036425">
    <property type="entry name" value="MoaB/Mog-like_dom_sf"/>
</dbReference>
<dbReference type="Pfam" id="PF00994">
    <property type="entry name" value="MoCF_biosynth"/>
    <property type="match status" value="1"/>
</dbReference>
<dbReference type="Pfam" id="PF24102">
    <property type="entry name" value="FLAD1_M"/>
    <property type="match status" value="1"/>
</dbReference>
<dbReference type="SMART" id="SM00852">
    <property type="entry name" value="MoCF_biosynth"/>
    <property type="match status" value="1"/>
</dbReference>
<gene>
    <name evidence="15" type="ORF">ANCCEY_01762</name>
</gene>
<dbReference type="GO" id="GO:0005524">
    <property type="term" value="F:ATP binding"/>
    <property type="evidence" value="ECO:0007669"/>
    <property type="project" value="UniProtKB-KW"/>
</dbReference>
<dbReference type="EC" id="2.7.7.2" evidence="3"/>
<dbReference type="InterPro" id="IPR014729">
    <property type="entry name" value="Rossmann-like_a/b/a_fold"/>
</dbReference>
<evidence type="ECO:0000256" key="1">
    <source>
        <dbReference type="ARBA" id="ARBA00004726"/>
    </source>
</evidence>
<keyword evidence="8" id="KW-0547">Nucleotide-binding</keyword>
<dbReference type="SUPFAM" id="SSF52402">
    <property type="entry name" value="Adenine nucleotide alpha hydrolases-like"/>
    <property type="match status" value="1"/>
</dbReference>
<dbReference type="PANTHER" id="PTHR23293">
    <property type="entry name" value="FAD SYNTHETASE-RELATED FMN ADENYLYLTRANSFERASE"/>
    <property type="match status" value="1"/>
</dbReference>
<dbReference type="SUPFAM" id="SSF53218">
    <property type="entry name" value="Molybdenum cofactor biosynthesis proteins"/>
    <property type="match status" value="1"/>
</dbReference>
<dbReference type="Gene3D" id="3.40.980.10">
    <property type="entry name" value="MoaB/Mog-like domain"/>
    <property type="match status" value="1"/>
</dbReference>
<evidence type="ECO:0000256" key="7">
    <source>
        <dbReference type="ARBA" id="ARBA00022695"/>
    </source>
</evidence>
<evidence type="ECO:0000259" key="14">
    <source>
        <dbReference type="SMART" id="SM00852"/>
    </source>
</evidence>
<evidence type="ECO:0000313" key="15">
    <source>
        <dbReference type="EMBL" id="EPB79123.1"/>
    </source>
</evidence>
<organism evidence="15 16">
    <name type="scientific">Ancylostoma ceylanicum</name>
    <dbReference type="NCBI Taxonomy" id="53326"/>
    <lineage>
        <taxon>Eukaryota</taxon>
        <taxon>Metazoa</taxon>
        <taxon>Ecdysozoa</taxon>
        <taxon>Nematoda</taxon>
        <taxon>Chromadorea</taxon>
        <taxon>Rhabditida</taxon>
        <taxon>Rhabditina</taxon>
        <taxon>Rhabditomorpha</taxon>
        <taxon>Strongyloidea</taxon>
        <taxon>Ancylostomatidae</taxon>
        <taxon>Ancylostomatinae</taxon>
        <taxon>Ancylostoma</taxon>
    </lineage>
</organism>
<dbReference type="AlphaFoldDB" id="A0A0D6M6K2"/>
<keyword evidence="5" id="KW-0288">FMN</keyword>
<dbReference type="Pfam" id="PF01507">
    <property type="entry name" value="PAPS_reduct"/>
    <property type="match status" value="1"/>
</dbReference>
<comment type="similarity">
    <text evidence="2">In the N-terminal section; belongs to the MoaB/Mog family.</text>
</comment>
<evidence type="ECO:0000256" key="2">
    <source>
        <dbReference type="ARBA" id="ARBA00007589"/>
    </source>
</evidence>